<feature type="coiled-coil region" evidence="1">
    <location>
        <begin position="703"/>
        <end position="758"/>
    </location>
</feature>
<protein>
    <recommendedName>
        <fullName evidence="3">C2 NT-type domain-containing protein</fullName>
    </recommendedName>
</protein>
<keyword evidence="1" id="KW-0175">Coiled coil</keyword>
<name>A0ABR2MX74_9ASPA</name>
<keyword evidence="5" id="KW-1185">Reference proteome</keyword>
<feature type="coiled-coil region" evidence="1">
    <location>
        <begin position="939"/>
        <end position="973"/>
    </location>
</feature>
<comment type="caution">
    <text evidence="4">The sequence shown here is derived from an EMBL/GenBank/DDBJ whole genome shotgun (WGS) entry which is preliminary data.</text>
</comment>
<dbReference type="PANTHER" id="PTHR34452:SF7">
    <property type="entry name" value="MYOSIN HEAVY CHAIN-RELATED PROTEIN"/>
    <property type="match status" value="1"/>
</dbReference>
<dbReference type="InterPro" id="IPR019448">
    <property type="entry name" value="NT-C2"/>
</dbReference>
<evidence type="ECO:0000259" key="3">
    <source>
        <dbReference type="PROSITE" id="PS51840"/>
    </source>
</evidence>
<dbReference type="Proteomes" id="UP001412067">
    <property type="component" value="Unassembled WGS sequence"/>
</dbReference>
<dbReference type="PANTHER" id="PTHR34452">
    <property type="entry name" value="MYOSIN HEAVY CHAIN-RELATED PROTEIN"/>
    <property type="match status" value="1"/>
</dbReference>
<evidence type="ECO:0000256" key="1">
    <source>
        <dbReference type="SAM" id="Coils"/>
    </source>
</evidence>
<feature type="compositionally biased region" description="Basic and acidic residues" evidence="2">
    <location>
        <begin position="307"/>
        <end position="316"/>
    </location>
</feature>
<feature type="region of interest" description="Disordered" evidence="2">
    <location>
        <begin position="223"/>
        <end position="244"/>
    </location>
</feature>
<feature type="compositionally biased region" description="Low complexity" evidence="2">
    <location>
        <begin position="290"/>
        <end position="306"/>
    </location>
</feature>
<reference evidence="4 5" key="1">
    <citation type="journal article" date="2022" name="Nat. Plants">
        <title>Genomes of leafy and leafless Platanthera orchids illuminate the evolution of mycoheterotrophy.</title>
        <authorList>
            <person name="Li M.H."/>
            <person name="Liu K.W."/>
            <person name="Li Z."/>
            <person name="Lu H.C."/>
            <person name="Ye Q.L."/>
            <person name="Zhang D."/>
            <person name="Wang J.Y."/>
            <person name="Li Y.F."/>
            <person name="Zhong Z.M."/>
            <person name="Liu X."/>
            <person name="Yu X."/>
            <person name="Liu D.K."/>
            <person name="Tu X.D."/>
            <person name="Liu B."/>
            <person name="Hao Y."/>
            <person name="Liao X.Y."/>
            <person name="Jiang Y.T."/>
            <person name="Sun W.H."/>
            <person name="Chen J."/>
            <person name="Chen Y.Q."/>
            <person name="Ai Y."/>
            <person name="Zhai J.W."/>
            <person name="Wu S.S."/>
            <person name="Zhou Z."/>
            <person name="Hsiao Y.Y."/>
            <person name="Wu W.L."/>
            <person name="Chen Y.Y."/>
            <person name="Lin Y.F."/>
            <person name="Hsu J.L."/>
            <person name="Li C.Y."/>
            <person name="Wang Z.W."/>
            <person name="Zhao X."/>
            <person name="Zhong W.Y."/>
            <person name="Ma X.K."/>
            <person name="Ma L."/>
            <person name="Huang J."/>
            <person name="Chen G.Z."/>
            <person name="Huang M.Z."/>
            <person name="Huang L."/>
            <person name="Peng D.H."/>
            <person name="Luo Y.B."/>
            <person name="Zou S.Q."/>
            <person name="Chen S.P."/>
            <person name="Lan S."/>
            <person name="Tsai W.C."/>
            <person name="Van de Peer Y."/>
            <person name="Liu Z.J."/>
        </authorList>
    </citation>
    <scope>NUCLEOTIDE SEQUENCE [LARGE SCALE GENOMIC DNA]</scope>
    <source>
        <strain evidence="4">Lor288</strain>
    </source>
</reference>
<evidence type="ECO:0000256" key="2">
    <source>
        <dbReference type="SAM" id="MobiDB-lite"/>
    </source>
</evidence>
<sequence>MFKAARWKSERNKIKAVFKFQFQATQVPLQGWEELMVSLFPVDSGKPTARSEKVAVVDGACDWPIPVYETARLTQDSKTGAVNEKAYQFVLSSSGSLRFGVLGEIAINLADYAEAFKPASVSLPLKATSAETVLHFTVQRVQGEAEGRGTEEDGDIVMKNQRKTLKSQLSNAEVEEGKSVANLMNAIKLTEEISSGNNHAKSKFLASQTMNVHVKSNANLRKSSSMDAISASGSDSSSGRYTPQENGAKNIISLLECGSLLYPLISSSDSPRDPVIWSANHRPTISAPHGSLDGSSSSSGEALLGEGSHESDNPVEKLNTDFIGVTRQLEVSKLELQTLRKQVVKESRRGHDLARELQSMKEERDALERECLELKASKKRAADEEHVSTKLQFGGKDPWSMLEETEQELNHVKKMNANLQLQLKKTQESNSELILAVREMEELLQQKSKEFFSCGRISTAITPDIMEELEEINHKVGIPQGQNSENQTDLLETSTDEGCTMSLADQKISHLTTELELYKDREEIEIQMEQLALDYEILKQENHDISTKLAQIQLRENLGMQFEFSSNFASISDLESHIESLEKEIERQAEAFRADLEIISRAKVEEEKRSILAEEALRKIKLHNYNTAEQLQEEFKMLTAQMSSSFYMNEKLVMQTLKESSELQMQKCNLEAMLEKTNQELESVRHQHHIKSQQLLSLIDFKTNEVDSLVLELKKRREELEKQRTAEEERRRDSAKQIEQLTAEVENLSRKSDHLSEQIKLKEGMMEEMEQVKASVAENGVFRMEKSVLGEEFFAVKIENDAIIRAQSDGLKHSMNEDELDKENLRKQVVSIGCGLLQKEAGIIFSTEKSLKEHNAKVINSDGLINSSTRSKIYKSRLLHSEDTRSNEAYTLNHIKEDKTKMMDAKSIGVALVISNNGDGRSISCACEEHKTTKVLVEMAELKEQHQLMEAELKDMQERYSDMSLKFAEVEGERQLLVIKIRGLKNALKS</sequence>
<evidence type="ECO:0000313" key="4">
    <source>
        <dbReference type="EMBL" id="KAK8968790.1"/>
    </source>
</evidence>
<dbReference type="EMBL" id="JBBWWR010000003">
    <property type="protein sequence ID" value="KAK8968790.1"/>
    <property type="molecule type" value="Genomic_DNA"/>
</dbReference>
<organism evidence="4 5">
    <name type="scientific">Platanthera guangdongensis</name>
    <dbReference type="NCBI Taxonomy" id="2320717"/>
    <lineage>
        <taxon>Eukaryota</taxon>
        <taxon>Viridiplantae</taxon>
        <taxon>Streptophyta</taxon>
        <taxon>Embryophyta</taxon>
        <taxon>Tracheophyta</taxon>
        <taxon>Spermatophyta</taxon>
        <taxon>Magnoliopsida</taxon>
        <taxon>Liliopsida</taxon>
        <taxon>Asparagales</taxon>
        <taxon>Orchidaceae</taxon>
        <taxon>Orchidoideae</taxon>
        <taxon>Orchideae</taxon>
        <taxon>Orchidinae</taxon>
        <taxon>Platanthera</taxon>
    </lineage>
</organism>
<feature type="domain" description="C2 NT-type" evidence="3">
    <location>
        <begin position="6"/>
        <end position="142"/>
    </location>
</feature>
<proteinExistence type="predicted"/>
<feature type="compositionally biased region" description="Low complexity" evidence="2">
    <location>
        <begin position="223"/>
        <end position="239"/>
    </location>
</feature>
<feature type="coiled-coil region" evidence="1">
    <location>
        <begin position="350"/>
        <end position="450"/>
    </location>
</feature>
<gene>
    <name evidence="4" type="ORF">KSP40_PGU012356</name>
</gene>
<dbReference type="Pfam" id="PF10358">
    <property type="entry name" value="NT-C2"/>
    <property type="match status" value="1"/>
</dbReference>
<evidence type="ECO:0000313" key="5">
    <source>
        <dbReference type="Proteomes" id="UP001412067"/>
    </source>
</evidence>
<accession>A0ABR2MX74</accession>
<feature type="region of interest" description="Disordered" evidence="2">
    <location>
        <begin position="286"/>
        <end position="316"/>
    </location>
</feature>
<dbReference type="PROSITE" id="PS51840">
    <property type="entry name" value="C2_NT"/>
    <property type="match status" value="1"/>
</dbReference>